<name>A0AAD5V1X3_9APHY</name>
<keyword evidence="2" id="KW-0479">Metal-binding</keyword>
<evidence type="ECO:0000256" key="6">
    <source>
        <dbReference type="ARBA" id="ARBA00023015"/>
    </source>
</evidence>
<gene>
    <name evidence="12" type="ORF">NLI96_g8477</name>
</gene>
<keyword evidence="5" id="KW-0156">Chromatin regulator</keyword>
<dbReference type="GO" id="GO:0006325">
    <property type="term" value="P:chromatin organization"/>
    <property type="evidence" value="ECO:0007669"/>
    <property type="project" value="UniProtKB-KW"/>
</dbReference>
<comment type="subcellular location">
    <subcellularLocation>
        <location evidence="1 10">Nucleus</location>
    </subcellularLocation>
</comment>
<evidence type="ECO:0000256" key="9">
    <source>
        <dbReference type="ARBA" id="ARBA00023242"/>
    </source>
</evidence>
<feature type="compositionally biased region" description="Low complexity" evidence="11">
    <location>
        <begin position="185"/>
        <end position="196"/>
    </location>
</feature>
<dbReference type="InterPro" id="IPR013246">
    <property type="entry name" value="SAGA_su_Sgf11"/>
</dbReference>
<evidence type="ECO:0000256" key="8">
    <source>
        <dbReference type="ARBA" id="ARBA00023163"/>
    </source>
</evidence>
<evidence type="ECO:0000256" key="4">
    <source>
        <dbReference type="ARBA" id="ARBA00022833"/>
    </source>
</evidence>
<keyword evidence="3" id="KW-0863">Zinc-finger</keyword>
<reference evidence="12" key="1">
    <citation type="submission" date="2022-07" db="EMBL/GenBank/DDBJ databases">
        <title>Genome Sequence of Physisporinus lineatus.</title>
        <authorList>
            <person name="Buettner E."/>
        </authorList>
    </citation>
    <scope>NUCLEOTIDE SEQUENCE</scope>
    <source>
        <strain evidence="12">VT162</strain>
    </source>
</reference>
<organism evidence="12 13">
    <name type="scientific">Meripilus lineatus</name>
    <dbReference type="NCBI Taxonomy" id="2056292"/>
    <lineage>
        <taxon>Eukaryota</taxon>
        <taxon>Fungi</taxon>
        <taxon>Dikarya</taxon>
        <taxon>Basidiomycota</taxon>
        <taxon>Agaricomycotina</taxon>
        <taxon>Agaricomycetes</taxon>
        <taxon>Polyporales</taxon>
        <taxon>Meripilaceae</taxon>
        <taxon>Meripilus</taxon>
    </lineage>
</organism>
<dbReference type="Gene3D" id="3.30.160.60">
    <property type="entry name" value="Classic Zinc Finger"/>
    <property type="match status" value="1"/>
</dbReference>
<evidence type="ECO:0000313" key="13">
    <source>
        <dbReference type="Proteomes" id="UP001212997"/>
    </source>
</evidence>
<keyword evidence="9" id="KW-0539">Nucleus</keyword>
<dbReference type="AlphaFoldDB" id="A0AAD5V1X3"/>
<feature type="compositionally biased region" description="Polar residues" evidence="11">
    <location>
        <begin position="18"/>
        <end position="37"/>
    </location>
</feature>
<feature type="region of interest" description="Disordered" evidence="11">
    <location>
        <begin position="1"/>
        <end position="43"/>
    </location>
</feature>
<feature type="compositionally biased region" description="Low complexity" evidence="11">
    <location>
        <begin position="1"/>
        <end position="13"/>
    </location>
</feature>
<evidence type="ECO:0000313" key="12">
    <source>
        <dbReference type="EMBL" id="KAJ3480267.1"/>
    </source>
</evidence>
<feature type="compositionally biased region" description="Low complexity" evidence="11">
    <location>
        <begin position="223"/>
        <end position="260"/>
    </location>
</feature>
<feature type="compositionally biased region" description="Pro residues" evidence="11">
    <location>
        <begin position="276"/>
        <end position="297"/>
    </location>
</feature>
<dbReference type="EMBL" id="JANAWD010000385">
    <property type="protein sequence ID" value="KAJ3480267.1"/>
    <property type="molecule type" value="Genomic_DNA"/>
</dbReference>
<dbReference type="GO" id="GO:0008270">
    <property type="term" value="F:zinc ion binding"/>
    <property type="evidence" value="ECO:0007669"/>
    <property type="project" value="UniProtKB-KW"/>
</dbReference>
<evidence type="ECO:0000256" key="3">
    <source>
        <dbReference type="ARBA" id="ARBA00022771"/>
    </source>
</evidence>
<accession>A0AAD5V1X3</accession>
<keyword evidence="13" id="KW-1185">Reference proteome</keyword>
<protein>
    <recommendedName>
        <fullName evidence="10">SAGA-associated factor 11</fullName>
    </recommendedName>
</protein>
<comment type="caution">
    <text evidence="12">The sequence shown here is derived from an EMBL/GenBank/DDBJ whole genome shotgun (WGS) entry which is preliminary data.</text>
</comment>
<sequence length="321" mass="33701">MPPSQPTASSSTRPSPPNGTENNGELGSSETGTSTPVNGKDGNIYFECTNCSRSIASNRYAPHLSSCLGLGGTRRAAPRNATTKSKLASEAGRSASPYMVSELGHLSDDGKATNKAKGKSKAKRSDEAEFSLNRKRNGSPSISPAKKSKKQKTSGEVFRPYVPKEEVTEGSGIASTSKGKSDDIPLSNNLLPLGPSHSHSKLPSKLREMSTASSKRKDKRSSSPDSNSRFSSPHSGSTPNSSFSTRSPTIQAALPGGKAAAKPKKKLGRPPLNGTPAPPVKRPSPPRPPPPPPPPVKRMPEPDYLVDHLDGDETGSSTDSD</sequence>
<keyword evidence="7 10" id="KW-0010">Activator</keyword>
<evidence type="ECO:0000256" key="5">
    <source>
        <dbReference type="ARBA" id="ARBA00022853"/>
    </source>
</evidence>
<comment type="similarity">
    <text evidence="10">Belongs to the SGF11 family.</text>
</comment>
<evidence type="ECO:0000256" key="11">
    <source>
        <dbReference type="SAM" id="MobiDB-lite"/>
    </source>
</evidence>
<dbReference type="GO" id="GO:0005634">
    <property type="term" value="C:nucleus"/>
    <property type="evidence" value="ECO:0007669"/>
    <property type="project" value="UniProtKB-SubCell"/>
</dbReference>
<evidence type="ECO:0000256" key="7">
    <source>
        <dbReference type="ARBA" id="ARBA00023159"/>
    </source>
</evidence>
<feature type="compositionally biased region" description="Basic and acidic residues" evidence="11">
    <location>
        <begin position="298"/>
        <end position="311"/>
    </location>
</feature>
<dbReference type="Pfam" id="PF08209">
    <property type="entry name" value="Sgf11"/>
    <property type="match status" value="1"/>
</dbReference>
<evidence type="ECO:0000256" key="2">
    <source>
        <dbReference type="ARBA" id="ARBA00022723"/>
    </source>
</evidence>
<dbReference type="Proteomes" id="UP001212997">
    <property type="component" value="Unassembled WGS sequence"/>
</dbReference>
<proteinExistence type="inferred from homology"/>
<evidence type="ECO:0000256" key="1">
    <source>
        <dbReference type="ARBA" id="ARBA00004123"/>
    </source>
</evidence>
<keyword evidence="8" id="KW-0804">Transcription</keyword>
<keyword evidence="6" id="KW-0805">Transcription regulation</keyword>
<evidence type="ECO:0000256" key="10">
    <source>
        <dbReference type="RuleBase" id="RU261113"/>
    </source>
</evidence>
<dbReference type="GO" id="GO:0070461">
    <property type="term" value="C:SAGA-type complex"/>
    <property type="evidence" value="ECO:0007669"/>
    <property type="project" value="UniProtKB-ARBA"/>
</dbReference>
<feature type="region of interest" description="Disordered" evidence="11">
    <location>
        <begin position="63"/>
        <end position="321"/>
    </location>
</feature>
<keyword evidence="4" id="KW-0862">Zinc</keyword>